<dbReference type="NCBIfam" id="TIGR00835">
    <property type="entry name" value="agcS"/>
    <property type="match status" value="1"/>
</dbReference>
<comment type="similarity">
    <text evidence="2 10">Belongs to the sodium:neurotransmitter symporter (SNF) (TC 2.A.22) family.</text>
</comment>
<evidence type="ECO:0000256" key="10">
    <source>
        <dbReference type="RuleBase" id="RU003732"/>
    </source>
</evidence>
<evidence type="ECO:0000256" key="4">
    <source>
        <dbReference type="ARBA" id="ARBA00022475"/>
    </source>
</evidence>
<keyword evidence="6 10" id="KW-0769">Symport</keyword>
<protein>
    <recommendedName>
        <fullName evidence="10">Transporter</fullName>
    </recommendedName>
</protein>
<dbReference type="PROSITE" id="PS00873">
    <property type="entry name" value="NA_ALANINE_SYMP"/>
    <property type="match status" value="1"/>
</dbReference>
<organism evidence="11">
    <name type="scientific">Cyprideis torosa</name>
    <dbReference type="NCBI Taxonomy" id="163714"/>
    <lineage>
        <taxon>Eukaryota</taxon>
        <taxon>Metazoa</taxon>
        <taxon>Ecdysozoa</taxon>
        <taxon>Arthropoda</taxon>
        <taxon>Crustacea</taxon>
        <taxon>Oligostraca</taxon>
        <taxon>Ostracoda</taxon>
        <taxon>Podocopa</taxon>
        <taxon>Podocopida</taxon>
        <taxon>Cytherocopina</taxon>
        <taxon>Cytheroidea</taxon>
        <taxon>Cytherideidae</taxon>
        <taxon>Cyprideis</taxon>
    </lineage>
</organism>
<evidence type="ECO:0000256" key="1">
    <source>
        <dbReference type="ARBA" id="ARBA00004651"/>
    </source>
</evidence>
<dbReference type="PROSITE" id="PS50267">
    <property type="entry name" value="NA_NEUROTRAN_SYMP_3"/>
    <property type="match status" value="1"/>
</dbReference>
<evidence type="ECO:0000256" key="2">
    <source>
        <dbReference type="ARBA" id="ARBA00006459"/>
    </source>
</evidence>
<evidence type="ECO:0000256" key="5">
    <source>
        <dbReference type="ARBA" id="ARBA00022692"/>
    </source>
</evidence>
<keyword evidence="9" id="KW-0915">Sodium</keyword>
<accession>A0A7R8ZWD1</accession>
<dbReference type="Pfam" id="PF01235">
    <property type="entry name" value="Na_Ala_symp"/>
    <property type="match status" value="1"/>
</dbReference>
<proteinExistence type="inferred from homology"/>
<dbReference type="PANTHER" id="PTHR30330:SF3">
    <property type="entry name" value="TRANSCRIPTIONAL REGULATOR, LRP FAMILY"/>
    <property type="match status" value="1"/>
</dbReference>
<dbReference type="PRINTS" id="PR00175">
    <property type="entry name" value="NAALASMPORT"/>
</dbReference>
<dbReference type="AlphaFoldDB" id="A0A7R8ZWD1"/>
<dbReference type="PROSITE" id="PS00610">
    <property type="entry name" value="NA_NEUROTRAN_SYMP_1"/>
    <property type="match status" value="1"/>
</dbReference>
<comment type="subcellular location">
    <subcellularLocation>
        <location evidence="1">Cell membrane</location>
        <topology evidence="1">Multi-pass membrane protein</topology>
    </subcellularLocation>
</comment>
<name>A0A7R8ZWD1_9CRUS</name>
<evidence type="ECO:0000256" key="8">
    <source>
        <dbReference type="ARBA" id="ARBA00023136"/>
    </source>
</evidence>
<dbReference type="NCBIfam" id="NF037979">
    <property type="entry name" value="Na_transp"/>
    <property type="match status" value="1"/>
</dbReference>
<reference evidence="11" key="1">
    <citation type="submission" date="2020-11" db="EMBL/GenBank/DDBJ databases">
        <authorList>
            <person name="Tran Van P."/>
        </authorList>
    </citation>
    <scope>NUCLEOTIDE SEQUENCE</scope>
</reference>
<dbReference type="PANTHER" id="PTHR30330">
    <property type="entry name" value="AGSS FAMILY TRANSPORTER, SODIUM-ALANINE"/>
    <property type="match status" value="1"/>
</dbReference>
<dbReference type="EMBL" id="OB667993">
    <property type="protein sequence ID" value="CAD7234191.1"/>
    <property type="molecule type" value="Genomic_DNA"/>
</dbReference>
<dbReference type="CDD" id="cd10336">
    <property type="entry name" value="SLC6sbd_Tyt1-Like"/>
    <property type="match status" value="1"/>
</dbReference>
<dbReference type="InterPro" id="IPR047218">
    <property type="entry name" value="YocR/YhdH-like"/>
</dbReference>
<dbReference type="OrthoDB" id="10061965at2759"/>
<dbReference type="InterPro" id="IPR037272">
    <property type="entry name" value="SNS_sf"/>
</dbReference>
<evidence type="ECO:0000256" key="6">
    <source>
        <dbReference type="ARBA" id="ARBA00022847"/>
    </source>
</evidence>
<feature type="binding site" evidence="9">
    <location>
        <position position="30"/>
    </location>
    <ligand>
        <name>Na(+)</name>
        <dbReference type="ChEBI" id="CHEBI:29101"/>
        <label>1</label>
    </ligand>
</feature>
<evidence type="ECO:0000313" key="11">
    <source>
        <dbReference type="EMBL" id="CAD7234191.1"/>
    </source>
</evidence>
<feature type="binding site" evidence="9">
    <location>
        <position position="23"/>
    </location>
    <ligand>
        <name>Na(+)</name>
        <dbReference type="ChEBI" id="CHEBI:29101"/>
        <label>1</label>
    </ligand>
</feature>
<evidence type="ECO:0000256" key="9">
    <source>
        <dbReference type="PIRSR" id="PIRSR600175-1"/>
    </source>
</evidence>
<evidence type="ECO:0000256" key="7">
    <source>
        <dbReference type="ARBA" id="ARBA00022989"/>
    </source>
</evidence>
<keyword evidence="9" id="KW-0479">Metal-binding</keyword>
<keyword evidence="4" id="KW-1003">Cell membrane</keyword>
<dbReference type="InterPro" id="IPR001463">
    <property type="entry name" value="Na/Ala_symport"/>
</dbReference>
<keyword evidence="3 10" id="KW-0813">Transport</keyword>
<dbReference type="GO" id="GO:0046872">
    <property type="term" value="F:metal ion binding"/>
    <property type="evidence" value="ECO:0007669"/>
    <property type="project" value="UniProtKB-KW"/>
</dbReference>
<dbReference type="SUPFAM" id="SSF161070">
    <property type="entry name" value="SNF-like"/>
    <property type="match status" value="1"/>
</dbReference>
<feature type="binding site" evidence="9">
    <location>
        <position position="25"/>
    </location>
    <ligand>
        <name>Na(+)</name>
        <dbReference type="ChEBI" id="CHEBI:29101"/>
        <label>1</label>
    </ligand>
</feature>
<dbReference type="Pfam" id="PF00209">
    <property type="entry name" value="SNF"/>
    <property type="match status" value="2"/>
</dbReference>
<dbReference type="GO" id="GO:0005886">
    <property type="term" value="C:plasma membrane"/>
    <property type="evidence" value="ECO:0007669"/>
    <property type="project" value="UniProtKB-SubCell"/>
</dbReference>
<keyword evidence="8" id="KW-0472">Membrane</keyword>
<sequence>MLQPKQARENWGSKFGFILAAAGSAIGLGNIWKFPYIAGEHGGAAFIFIYLICIVIIGLPVLIAEILIGRTGKKNPVGSFKLLSKSKIWTSVGFMGVIAGFLILSYYIVIAGWSLGYIFEALKGSFYEFNESNTSSDHFNSLIQNTTWSVGFMVFFLGLTMSFVYFGIQKGIERGSKIMMPILLILLIISAIKGISLPGSEVGIAFLLEPNWELVDGSAILVALGHAFFTLSLGMGAMMTYGSYLDKKSNLFTSSVQIVFLDTFIALLAGLAIFTAVFATQQDPSAGPGLIFHTLPVVFTKMPGGYIFSVLFFFLLTIAALTSAISLLEVVVSYFVDEKDWKRHSAVFVFGGVTFLIGIPSALSFNVLDNFLILGLNFFDLFDFITANLMLPLGGMLISIFVAWIWGFDKSIKELKLGADSLFENYPVIIVLWKIFIRYFWHGIKVTAGIYDDPNDEGDLNHFRALTTALSATVGIGNIAGVATALYYGGPGAIFWMWVTAFFGTTLKYAESTLSLKYREISGDGSTAGGPMYTIEKGMGKKWRWLGIAFACFAVICSFATGNAIQSFTVSDQIYSEVTQIIGTGHFLTLKHFVWEGFELSAMQVINGVLLSIIVGIVIIGGIKRIGKVTGYLAPFMALIYVFAALLILFSNFDKIGGSFGLIFEMAFNPPAEIAGTVSGTFLVMLNTMLWGIKRGLYSNEAGQGSAAIAHSTAKTKFPVREGSVAMLGPFIDTILICTLTGLVILTTGAWQHTEFYTTRIDPNFAGELFNSSILTSFAFKEGLSWLFSFGDKIVTFSVLLFAISTAISWSFYGDRSINYLFGEKAILPYKWVFLLFVFIGAIAELEAIWAFGDAALGFMTFPNLISIVFLSTALKKMTNSYFAIKHKRYK</sequence>
<dbReference type="InterPro" id="IPR000175">
    <property type="entry name" value="Na/ntran_symport"/>
</dbReference>
<keyword evidence="7" id="KW-1133">Transmembrane helix</keyword>
<dbReference type="GO" id="GO:0005283">
    <property type="term" value="F:amino acid:sodium symporter activity"/>
    <property type="evidence" value="ECO:0007669"/>
    <property type="project" value="InterPro"/>
</dbReference>
<keyword evidence="5 10" id="KW-0812">Transmembrane</keyword>
<feature type="binding site" evidence="9">
    <location>
        <position position="323"/>
    </location>
    <ligand>
        <name>Na(+)</name>
        <dbReference type="ChEBI" id="CHEBI:29101"/>
        <label>1</label>
    </ligand>
</feature>
<evidence type="ECO:0000256" key="3">
    <source>
        <dbReference type="ARBA" id="ARBA00022448"/>
    </source>
</evidence>
<gene>
    <name evidence="11" type="ORF">CTOB1V02_LOCUS12008</name>
</gene>